<proteinExistence type="predicted"/>
<protein>
    <recommendedName>
        <fullName evidence="3">DUF3939 domain-containing protein</fullName>
    </recommendedName>
</protein>
<name>A0A0A5GH96_9BACI</name>
<gene>
    <name evidence="1" type="ORF">N781_15000</name>
</gene>
<evidence type="ECO:0000313" key="1">
    <source>
        <dbReference type="EMBL" id="KGX92631.1"/>
    </source>
</evidence>
<reference evidence="1 2" key="1">
    <citation type="submission" date="2013-08" db="EMBL/GenBank/DDBJ databases">
        <authorList>
            <person name="Huang J."/>
            <person name="Wang G."/>
        </authorList>
    </citation>
    <scope>NUCLEOTIDE SEQUENCE [LARGE SCALE GENOMIC DNA]</scope>
    <source>
        <strain evidence="1 2">JSM 076056</strain>
    </source>
</reference>
<dbReference type="AlphaFoldDB" id="A0A0A5GH96"/>
<dbReference type="OrthoDB" id="2352834at2"/>
<dbReference type="Proteomes" id="UP000030528">
    <property type="component" value="Unassembled WGS sequence"/>
</dbReference>
<keyword evidence="2" id="KW-1185">Reference proteome</keyword>
<dbReference type="EMBL" id="AVPE01000005">
    <property type="protein sequence ID" value="KGX92631.1"/>
    <property type="molecule type" value="Genomic_DNA"/>
</dbReference>
<dbReference type="RefSeq" id="WP_026800256.1">
    <property type="nucleotide sequence ID" value="NZ_AULI01000007.1"/>
</dbReference>
<accession>A0A0A5GH96</accession>
<evidence type="ECO:0000313" key="2">
    <source>
        <dbReference type="Proteomes" id="UP000030528"/>
    </source>
</evidence>
<dbReference type="eggNOG" id="ENOG5031A90">
    <property type="taxonomic scope" value="Bacteria"/>
</dbReference>
<dbReference type="STRING" id="1385510.GCA_000425205_01856"/>
<organism evidence="1 2">
    <name type="scientific">Pontibacillus halophilus JSM 076056 = DSM 19796</name>
    <dbReference type="NCBI Taxonomy" id="1385510"/>
    <lineage>
        <taxon>Bacteria</taxon>
        <taxon>Bacillati</taxon>
        <taxon>Bacillota</taxon>
        <taxon>Bacilli</taxon>
        <taxon>Bacillales</taxon>
        <taxon>Bacillaceae</taxon>
        <taxon>Pontibacillus</taxon>
    </lineage>
</organism>
<dbReference type="InterPro" id="IPR025071">
    <property type="entry name" value="DUF3939"/>
</dbReference>
<dbReference type="Pfam" id="PF13075">
    <property type="entry name" value="DUF3939"/>
    <property type="match status" value="1"/>
</dbReference>
<comment type="caution">
    <text evidence="1">The sequence shown here is derived from an EMBL/GenBank/DDBJ whole genome shotgun (WGS) entry which is preliminary data.</text>
</comment>
<evidence type="ECO:0008006" key="3">
    <source>
        <dbReference type="Google" id="ProtNLM"/>
    </source>
</evidence>
<sequence length="153" mass="18271">MWWKRKKKTESADVPSWPNREVSLHEVRDALRAFSDHLPQGVEMGTVINHDLTLNHELLAPYLKAVPTNTFYMSKETYELFEEKDYDLAVELDLIQQAVDKYIMQTKELPVIEGDPYRKVSFYKLESHHLLPERPNRDYFITEEEHMVTYKKR</sequence>